<sequence>MPEYENYEKTVKPTSKLDAIPSTNWVSVLMSIAGWVILIVGCISGIYQSNELDGKVQFLTFLSSAFRELTTGLILIGIGEIIRLLHRIVLNR</sequence>
<dbReference type="EMBL" id="BOSE01000001">
    <property type="protein sequence ID" value="GIP15013.1"/>
    <property type="molecule type" value="Genomic_DNA"/>
</dbReference>
<protein>
    <submittedName>
        <fullName evidence="2">Uncharacterized protein</fullName>
    </submittedName>
</protein>
<dbReference type="Proteomes" id="UP000683139">
    <property type="component" value="Unassembled WGS sequence"/>
</dbReference>
<reference evidence="2" key="1">
    <citation type="submission" date="2021-03" db="EMBL/GenBank/DDBJ databases">
        <title>Antimicrobial resistance genes in bacteria isolated from Japanese honey, and their potential for conferring macrolide and lincosamide resistance in the American foulbrood pathogen Paenibacillus larvae.</title>
        <authorList>
            <person name="Okamoto M."/>
            <person name="Kumagai M."/>
            <person name="Kanamori H."/>
            <person name="Takamatsu D."/>
        </authorList>
    </citation>
    <scope>NUCLEOTIDE SEQUENCE</scope>
    <source>
        <strain evidence="2">J40TS1</strain>
    </source>
</reference>
<keyword evidence="1" id="KW-0812">Transmembrane</keyword>
<dbReference type="RefSeq" id="WP_213513178.1">
    <property type="nucleotide sequence ID" value="NZ_BOSE01000001.1"/>
</dbReference>
<comment type="caution">
    <text evidence="2">The sequence shown here is derived from an EMBL/GenBank/DDBJ whole genome shotgun (WGS) entry which is preliminary data.</text>
</comment>
<evidence type="ECO:0000313" key="2">
    <source>
        <dbReference type="EMBL" id="GIP15013.1"/>
    </source>
</evidence>
<feature type="transmembrane region" description="Helical" evidence="1">
    <location>
        <begin position="25"/>
        <end position="47"/>
    </location>
</feature>
<dbReference type="AlphaFoldDB" id="A0A919YJG3"/>
<keyword evidence="1" id="KW-0472">Membrane</keyword>
<accession>A0A919YJG3</accession>
<gene>
    <name evidence="2" type="ORF">J40TS1_06550</name>
</gene>
<proteinExistence type="predicted"/>
<keyword evidence="3" id="KW-1185">Reference proteome</keyword>
<organism evidence="2 3">
    <name type="scientific">Paenibacillus montaniterrae</name>
    <dbReference type="NCBI Taxonomy" id="429341"/>
    <lineage>
        <taxon>Bacteria</taxon>
        <taxon>Bacillati</taxon>
        <taxon>Bacillota</taxon>
        <taxon>Bacilli</taxon>
        <taxon>Bacillales</taxon>
        <taxon>Paenibacillaceae</taxon>
        <taxon>Paenibacillus</taxon>
    </lineage>
</organism>
<evidence type="ECO:0000313" key="3">
    <source>
        <dbReference type="Proteomes" id="UP000683139"/>
    </source>
</evidence>
<feature type="transmembrane region" description="Helical" evidence="1">
    <location>
        <begin position="59"/>
        <end position="82"/>
    </location>
</feature>
<keyword evidence="1" id="KW-1133">Transmembrane helix</keyword>
<name>A0A919YJG3_9BACL</name>
<evidence type="ECO:0000256" key="1">
    <source>
        <dbReference type="SAM" id="Phobius"/>
    </source>
</evidence>